<dbReference type="EMBL" id="MPUH01000121">
    <property type="protein sequence ID" value="OMJ89640.1"/>
    <property type="molecule type" value="Genomic_DNA"/>
</dbReference>
<keyword evidence="3" id="KW-1185">Reference proteome</keyword>
<feature type="coiled-coil region" evidence="1">
    <location>
        <begin position="133"/>
        <end position="167"/>
    </location>
</feature>
<name>A0A1R2CL15_9CILI</name>
<evidence type="ECO:0000313" key="3">
    <source>
        <dbReference type="Proteomes" id="UP000187209"/>
    </source>
</evidence>
<organism evidence="2 3">
    <name type="scientific">Stentor coeruleus</name>
    <dbReference type="NCBI Taxonomy" id="5963"/>
    <lineage>
        <taxon>Eukaryota</taxon>
        <taxon>Sar</taxon>
        <taxon>Alveolata</taxon>
        <taxon>Ciliophora</taxon>
        <taxon>Postciliodesmatophora</taxon>
        <taxon>Heterotrichea</taxon>
        <taxon>Heterotrichida</taxon>
        <taxon>Stentoridae</taxon>
        <taxon>Stentor</taxon>
    </lineage>
</organism>
<gene>
    <name evidence="2" type="ORF">SteCoe_8179</name>
</gene>
<accession>A0A1R2CL15</accession>
<evidence type="ECO:0000313" key="2">
    <source>
        <dbReference type="EMBL" id="OMJ89640.1"/>
    </source>
</evidence>
<sequence>MTSTLKLKKKISPFSRVLSDPSLSKASLKKKGLSTSRSDVLDTKDSKKMFVTLQDSKLIHNVNLQIPFVHSANMSISNSIKDTKKAACLQGFTSKISIKSPRTLKKKKYTRDCEKPKVMSFETFESNVEKSNTENQSQEVKYLELELKKAMEENKKLRKALQEECVKDDVIDEMMKGFRSRLYKLLYE</sequence>
<keyword evidence="1" id="KW-0175">Coiled coil</keyword>
<protein>
    <submittedName>
        <fullName evidence="2">Uncharacterized protein</fullName>
    </submittedName>
</protein>
<dbReference type="Proteomes" id="UP000187209">
    <property type="component" value="Unassembled WGS sequence"/>
</dbReference>
<dbReference type="AlphaFoldDB" id="A0A1R2CL15"/>
<evidence type="ECO:0000256" key="1">
    <source>
        <dbReference type="SAM" id="Coils"/>
    </source>
</evidence>
<reference evidence="2 3" key="1">
    <citation type="submission" date="2016-11" db="EMBL/GenBank/DDBJ databases">
        <title>The macronuclear genome of Stentor coeruleus: a giant cell with tiny introns.</title>
        <authorList>
            <person name="Slabodnick M."/>
            <person name="Ruby J.G."/>
            <person name="Reiff S.B."/>
            <person name="Swart E.C."/>
            <person name="Gosai S."/>
            <person name="Prabakaran S."/>
            <person name="Witkowska E."/>
            <person name="Larue G.E."/>
            <person name="Fisher S."/>
            <person name="Freeman R.M."/>
            <person name="Gunawardena J."/>
            <person name="Chu W."/>
            <person name="Stover N.A."/>
            <person name="Gregory B.D."/>
            <person name="Nowacki M."/>
            <person name="Derisi J."/>
            <person name="Roy S.W."/>
            <person name="Marshall W.F."/>
            <person name="Sood P."/>
        </authorList>
    </citation>
    <scope>NUCLEOTIDE SEQUENCE [LARGE SCALE GENOMIC DNA]</scope>
    <source>
        <strain evidence="2">WM001</strain>
    </source>
</reference>
<proteinExistence type="predicted"/>
<comment type="caution">
    <text evidence="2">The sequence shown here is derived from an EMBL/GenBank/DDBJ whole genome shotgun (WGS) entry which is preliminary data.</text>
</comment>